<evidence type="ECO:0000256" key="5">
    <source>
        <dbReference type="ARBA" id="ARBA00023157"/>
    </source>
</evidence>
<dbReference type="InterPro" id="IPR012999">
    <property type="entry name" value="Pyr_OxRdtase_I_AS"/>
</dbReference>
<evidence type="ECO:0000259" key="12">
    <source>
        <dbReference type="Pfam" id="PF07992"/>
    </source>
</evidence>
<feature type="binding site" evidence="8">
    <location>
        <begin position="182"/>
        <end position="189"/>
    </location>
    <ligand>
        <name>NAD(+)</name>
        <dbReference type="ChEBI" id="CHEBI:57540"/>
    </ligand>
</feature>
<evidence type="ECO:0000259" key="11">
    <source>
        <dbReference type="Pfam" id="PF02852"/>
    </source>
</evidence>
<evidence type="ECO:0000313" key="13">
    <source>
        <dbReference type="EMBL" id="KAA0149176.1"/>
    </source>
</evidence>
<dbReference type="PANTHER" id="PTHR42737">
    <property type="entry name" value="GLUTATHIONE REDUCTASE"/>
    <property type="match status" value="1"/>
</dbReference>
<keyword evidence="5" id="KW-1015">Disulfide bond</keyword>
<dbReference type="PRINTS" id="PR00411">
    <property type="entry name" value="PNDRDTASEI"/>
</dbReference>
<dbReference type="GO" id="GO:0045454">
    <property type="term" value="P:cell redox homeostasis"/>
    <property type="evidence" value="ECO:0007669"/>
    <property type="project" value="InterPro"/>
</dbReference>
<evidence type="ECO:0000256" key="6">
    <source>
        <dbReference type="ARBA" id="ARBA00023284"/>
    </source>
</evidence>
<keyword evidence="4 10" id="KW-0560">Oxidoreductase</keyword>
<protein>
    <submittedName>
        <fullName evidence="13">Uncharacterized protein</fullName>
    </submittedName>
</protein>
<evidence type="ECO:0000313" key="15">
    <source>
        <dbReference type="EMBL" id="KAA0171556.1"/>
    </source>
</evidence>
<comment type="similarity">
    <text evidence="1 10">Belongs to the class-I pyridine nucleotide-disulfide oxidoreductase family.</text>
</comment>
<dbReference type="GO" id="GO:0050660">
    <property type="term" value="F:flavin adenine dinucleotide binding"/>
    <property type="evidence" value="ECO:0007669"/>
    <property type="project" value="InterPro"/>
</dbReference>
<dbReference type="Proteomes" id="UP000325113">
    <property type="component" value="Unassembled WGS sequence"/>
</dbReference>
<dbReference type="GO" id="GO:0004362">
    <property type="term" value="F:glutathione-disulfide reductase (NADPH) activity"/>
    <property type="evidence" value="ECO:0007669"/>
    <property type="project" value="TreeGrafter"/>
</dbReference>
<dbReference type="NCBIfam" id="NF004776">
    <property type="entry name" value="PRK06116.1"/>
    <property type="match status" value="1"/>
</dbReference>
<feature type="binding site" evidence="8">
    <location>
        <position position="278"/>
    </location>
    <ligand>
        <name>NAD(+)</name>
        <dbReference type="ChEBI" id="CHEBI:57540"/>
    </ligand>
</feature>
<dbReference type="Proteomes" id="UP000322899">
    <property type="component" value="Unassembled WGS sequence"/>
</dbReference>
<evidence type="ECO:0000256" key="10">
    <source>
        <dbReference type="RuleBase" id="RU003691"/>
    </source>
</evidence>
<evidence type="ECO:0000256" key="8">
    <source>
        <dbReference type="PIRSR" id="PIRSR000350-3"/>
    </source>
</evidence>
<dbReference type="EMBL" id="VLTM01000139">
    <property type="protein sequence ID" value="KAA0149176.1"/>
    <property type="molecule type" value="Genomic_DNA"/>
</dbReference>
<evidence type="ECO:0000256" key="7">
    <source>
        <dbReference type="PIRSR" id="PIRSR000350-2"/>
    </source>
</evidence>
<dbReference type="SUPFAM" id="SSF51905">
    <property type="entry name" value="FAD/NAD(P)-binding domain"/>
    <property type="match status" value="1"/>
</dbReference>
<keyword evidence="8" id="KW-0547">Nucleotide-binding</keyword>
<dbReference type="GO" id="GO:0005829">
    <property type="term" value="C:cytosol"/>
    <property type="evidence" value="ECO:0007669"/>
    <property type="project" value="TreeGrafter"/>
</dbReference>
<proteinExistence type="inferred from homology"/>
<keyword evidence="18" id="KW-1185">Reference proteome</keyword>
<dbReference type="Proteomes" id="UP000323011">
    <property type="component" value="Unassembled WGS sequence"/>
</dbReference>
<evidence type="ECO:0000313" key="16">
    <source>
        <dbReference type="EMBL" id="KAA0172546.1"/>
    </source>
</evidence>
<dbReference type="InterPro" id="IPR001100">
    <property type="entry name" value="Pyr_nuc-diS_OxRdtase"/>
</dbReference>
<dbReference type="InterPro" id="IPR023753">
    <property type="entry name" value="FAD/NAD-binding_dom"/>
</dbReference>
<feature type="binding site" evidence="8">
    <location>
        <position position="117"/>
    </location>
    <ligand>
        <name>FAD</name>
        <dbReference type="ChEBI" id="CHEBI:57692"/>
    </ligand>
</feature>
<feature type="active site" description="Proton acceptor" evidence="7">
    <location>
        <position position="475"/>
    </location>
</feature>
<evidence type="ECO:0000313" key="14">
    <source>
        <dbReference type="EMBL" id="KAA0154704.1"/>
    </source>
</evidence>
<dbReference type="PROSITE" id="PS00076">
    <property type="entry name" value="PYRIDINE_REDOX_1"/>
    <property type="match status" value="1"/>
</dbReference>
<dbReference type="OrthoDB" id="5956163at2759"/>
<organism evidence="13 20">
    <name type="scientific">Cafeteria roenbergensis</name>
    <name type="common">Marine flagellate</name>
    <dbReference type="NCBI Taxonomy" id="33653"/>
    <lineage>
        <taxon>Eukaryota</taxon>
        <taxon>Sar</taxon>
        <taxon>Stramenopiles</taxon>
        <taxon>Bigyra</taxon>
        <taxon>Opalozoa</taxon>
        <taxon>Bicosoecida</taxon>
        <taxon>Cafeteriaceae</taxon>
        <taxon>Cafeteria</taxon>
    </lineage>
</organism>
<accession>A0A5A8C7U0</accession>
<feature type="binding site" evidence="8">
    <location>
        <position position="54"/>
    </location>
    <ligand>
        <name>FAD</name>
        <dbReference type="ChEBI" id="CHEBI:57692"/>
    </ligand>
</feature>
<dbReference type="Pfam" id="PF07992">
    <property type="entry name" value="Pyr_redox_2"/>
    <property type="match status" value="1"/>
</dbReference>
<dbReference type="SUPFAM" id="SSF55424">
    <property type="entry name" value="FAD/NAD-linked reductases, dimerisation (C-terminal) domain"/>
    <property type="match status" value="1"/>
</dbReference>
<dbReference type="GO" id="GO:0034599">
    <property type="term" value="P:cellular response to oxidative stress"/>
    <property type="evidence" value="ECO:0007669"/>
    <property type="project" value="TreeGrafter"/>
</dbReference>
<dbReference type="PANTHER" id="PTHR42737:SF2">
    <property type="entry name" value="GLUTATHIONE REDUCTASE"/>
    <property type="match status" value="1"/>
</dbReference>
<feature type="domain" description="FAD/NAD(P)-binding" evidence="12">
    <location>
        <begin position="8"/>
        <end position="334"/>
    </location>
</feature>
<gene>
    <name evidence="16" type="ORF">FNF27_05901</name>
    <name evidence="15" type="ORF">FNF28_00766</name>
    <name evidence="14" type="ORF">FNF29_02233</name>
    <name evidence="13" type="ORF">FNF31_07282</name>
</gene>
<keyword evidence="6 10" id="KW-0676">Redox-active center</keyword>
<sequence length="496" mass="51766">MSSAAAEYDYVVIGGGSGGIASARRAAGHGAKVALVEGNKLGGTCVNVGCVPKKVMVHATELREHLRLAKYYGLPEAKSDVDMAALKAARDSYVARLNGIYGRNLGNSQVDHLQGWGRLEGPGSVSVAMEEGGETRLLSAKHVLLAPGGKPFVPPVPGSELAITSDGFFQLDKLPGKVVVVGGGYIGVELAGVLNALGTDVTLLLRGQRPLPSFDETIASALQFAMSDSGVAVRCNSPLAGIEAVEAGATAMQGRKRVLFGEQGDQSEEADIVLFATGRVPRLDNLWADSAAPAMLESGHIDVDFQQRTSIPGLYAVGDATRAPALTPVAIAAGRLLSDRLFAGVEDAALDLANIPTVVFSHPPLGTVGLSREQAQQAHGAERIVSLESGFTSLFYGLVPDTEHRPKTTIRVNFLLPEGVTTDGTTPVPAEAMANARVVGMHVLGPGADEMIQGFAVAVKMGCTKRDLDSTVAIHPTSSEEVVTLQPWSPHFASRA</sequence>
<dbReference type="InterPro" id="IPR046952">
    <property type="entry name" value="GSHR/TRXR-like"/>
</dbReference>
<evidence type="ECO:0000256" key="4">
    <source>
        <dbReference type="ARBA" id="ARBA00023002"/>
    </source>
</evidence>
<keyword evidence="2 10" id="KW-0285">Flavoprotein</keyword>
<dbReference type="GO" id="GO:0005739">
    <property type="term" value="C:mitochondrion"/>
    <property type="evidence" value="ECO:0007669"/>
    <property type="project" value="TreeGrafter"/>
</dbReference>
<keyword evidence="3 8" id="KW-0274">FAD</keyword>
<evidence type="ECO:0000313" key="20">
    <source>
        <dbReference type="Proteomes" id="UP000325113"/>
    </source>
</evidence>
<comment type="caution">
    <text evidence="13">The sequence shown here is derived from an EMBL/GenBank/DDBJ whole genome shotgun (WGS) entry which is preliminary data.</text>
</comment>
<evidence type="ECO:0000256" key="3">
    <source>
        <dbReference type="ARBA" id="ARBA00022827"/>
    </source>
</evidence>
<dbReference type="Gene3D" id="3.50.50.60">
    <property type="entry name" value="FAD/NAD(P)-binding domain"/>
    <property type="match status" value="2"/>
</dbReference>
<evidence type="ECO:0000313" key="19">
    <source>
        <dbReference type="Proteomes" id="UP000324907"/>
    </source>
</evidence>
<dbReference type="EMBL" id="VLTO01000046">
    <property type="protein sequence ID" value="KAA0172546.1"/>
    <property type="molecule type" value="Genomic_DNA"/>
</dbReference>
<dbReference type="AlphaFoldDB" id="A0A5A8C7U0"/>
<comment type="cofactor">
    <cofactor evidence="8">
        <name>FAD</name>
        <dbReference type="ChEBI" id="CHEBI:57692"/>
    </cofactor>
    <text evidence="8">Binds 1 FAD per subunit.</text>
</comment>
<feature type="binding site" evidence="8">
    <location>
        <position position="319"/>
    </location>
    <ligand>
        <name>FAD</name>
        <dbReference type="ChEBI" id="CHEBI:57692"/>
    </ligand>
</feature>
<feature type="disulfide bond" description="Redox-active" evidence="9">
    <location>
        <begin position="45"/>
        <end position="50"/>
    </location>
</feature>
<dbReference type="InterPro" id="IPR016156">
    <property type="entry name" value="FAD/NAD-linked_Rdtase_dimer_sf"/>
</dbReference>
<dbReference type="PIRSF" id="PIRSF000350">
    <property type="entry name" value="Mercury_reductase_MerA"/>
    <property type="match status" value="1"/>
</dbReference>
<dbReference type="Proteomes" id="UP000324907">
    <property type="component" value="Unassembled WGS sequence"/>
</dbReference>
<evidence type="ECO:0000256" key="2">
    <source>
        <dbReference type="ARBA" id="ARBA00022630"/>
    </source>
</evidence>
<dbReference type="Pfam" id="PF02852">
    <property type="entry name" value="Pyr_redox_dim"/>
    <property type="match status" value="1"/>
</dbReference>
<name>A0A5A8C7U0_CAFRO</name>
<dbReference type="PRINTS" id="PR00368">
    <property type="entry name" value="FADPNR"/>
</dbReference>
<evidence type="ECO:0000313" key="17">
    <source>
        <dbReference type="Proteomes" id="UP000322899"/>
    </source>
</evidence>
<feature type="domain" description="Pyridine nucleotide-disulphide oxidoreductase dimerisation" evidence="11">
    <location>
        <begin position="355"/>
        <end position="484"/>
    </location>
</feature>
<evidence type="ECO:0000313" key="18">
    <source>
        <dbReference type="Proteomes" id="UP000323011"/>
    </source>
</evidence>
<evidence type="ECO:0000256" key="9">
    <source>
        <dbReference type="PIRSR" id="PIRSR000350-4"/>
    </source>
</evidence>
<keyword evidence="8" id="KW-0520">NAD</keyword>
<dbReference type="InterPro" id="IPR004099">
    <property type="entry name" value="Pyr_nucl-diS_OxRdtase_dimer"/>
</dbReference>
<evidence type="ECO:0000256" key="1">
    <source>
        <dbReference type="ARBA" id="ARBA00007532"/>
    </source>
</evidence>
<dbReference type="Gene3D" id="3.30.390.30">
    <property type="match status" value="1"/>
</dbReference>
<dbReference type="GO" id="GO:0006749">
    <property type="term" value="P:glutathione metabolic process"/>
    <property type="evidence" value="ECO:0007669"/>
    <property type="project" value="TreeGrafter"/>
</dbReference>
<dbReference type="InterPro" id="IPR036188">
    <property type="entry name" value="FAD/NAD-bd_sf"/>
</dbReference>
<reference evidence="17 18" key="1">
    <citation type="submission" date="2019-07" db="EMBL/GenBank/DDBJ databases">
        <title>Genomes of Cafeteria roenbergensis.</title>
        <authorList>
            <person name="Fischer M.G."/>
            <person name="Hackl T."/>
            <person name="Roman M."/>
        </authorList>
    </citation>
    <scope>NUCLEOTIDE SEQUENCE [LARGE SCALE GENOMIC DNA]</scope>
    <source>
        <strain evidence="14 18">BVI</strain>
        <strain evidence="13 20">Cflag</strain>
        <strain evidence="16 17">E4-10P</strain>
        <strain evidence="15 19">RCC970-E3</strain>
    </source>
</reference>
<dbReference type="EMBL" id="VLTL01000006">
    <property type="protein sequence ID" value="KAA0171556.1"/>
    <property type="molecule type" value="Genomic_DNA"/>
</dbReference>
<dbReference type="EMBL" id="VLTN01000010">
    <property type="protein sequence ID" value="KAA0154704.1"/>
    <property type="molecule type" value="Genomic_DNA"/>
</dbReference>
<dbReference type="OMA" id="ESYIADC"/>